<protein>
    <submittedName>
        <fullName evidence="1">Uncharacterized protein</fullName>
    </submittedName>
</protein>
<dbReference type="RefSeq" id="XP_070887911.1">
    <property type="nucleotide sequence ID" value="XM_071032567.1"/>
</dbReference>
<accession>A0ABR4M037</accession>
<reference evidence="1 2" key="1">
    <citation type="submission" date="2024-07" db="EMBL/GenBank/DDBJ databases">
        <title>Section-level genome sequencing and comparative genomics of Aspergillus sections Usti and Cavernicolus.</title>
        <authorList>
            <consortium name="Lawrence Berkeley National Laboratory"/>
            <person name="Nybo J.L."/>
            <person name="Vesth T.C."/>
            <person name="Theobald S."/>
            <person name="Frisvad J.C."/>
            <person name="Larsen T.O."/>
            <person name="Kjaerboelling I."/>
            <person name="Rothschild-Mancinelli K."/>
            <person name="Lyhne E.K."/>
            <person name="Kogle M.E."/>
            <person name="Barry K."/>
            <person name="Clum A."/>
            <person name="Na H."/>
            <person name="Ledsgaard L."/>
            <person name="Lin J."/>
            <person name="Lipzen A."/>
            <person name="Kuo A."/>
            <person name="Riley R."/>
            <person name="Mondo S."/>
            <person name="Labutti K."/>
            <person name="Haridas S."/>
            <person name="Pangalinan J."/>
            <person name="Salamov A.A."/>
            <person name="Simmons B.A."/>
            <person name="Magnuson J.K."/>
            <person name="Chen J."/>
            <person name="Drula E."/>
            <person name="Henrissat B."/>
            <person name="Wiebenga A."/>
            <person name="Lubbers R.J."/>
            <person name="Gomes A.C."/>
            <person name="Macurrencykelacurrency M.R."/>
            <person name="Stajich J."/>
            <person name="Grigoriev I.V."/>
            <person name="Mortensen U.H."/>
            <person name="De Vries R.P."/>
            <person name="Baker S.E."/>
            <person name="Andersen M.R."/>
        </authorList>
    </citation>
    <scope>NUCLEOTIDE SEQUENCE [LARGE SCALE GENOMIC DNA]</scope>
    <source>
        <strain evidence="1 2">CBS 449.75</strain>
    </source>
</reference>
<keyword evidence="2" id="KW-1185">Reference proteome</keyword>
<evidence type="ECO:0000313" key="1">
    <source>
        <dbReference type="EMBL" id="KAL2868932.1"/>
    </source>
</evidence>
<comment type="caution">
    <text evidence="1">The sequence shown here is derived from an EMBL/GenBank/DDBJ whole genome shotgun (WGS) entry which is preliminary data.</text>
</comment>
<dbReference type="Proteomes" id="UP001610432">
    <property type="component" value="Unassembled WGS sequence"/>
</dbReference>
<proteinExistence type="predicted"/>
<evidence type="ECO:0000313" key="2">
    <source>
        <dbReference type="Proteomes" id="UP001610432"/>
    </source>
</evidence>
<sequence length="136" mass="15534">MTSYVLTGAFTPEWNLTEETSRQICTDFATFLRGRGYRAYEVWAGFRPANKTWRFLVALLGPVAEMPDPTVLNDVQDLFNAYVVPETSQARWVEKFCDPYCWDVPGWVEWGISEGYAGGMECLTMLSCDRCLGEVY</sequence>
<organism evidence="1 2">
    <name type="scientific">Aspergillus lucknowensis</name>
    <dbReference type="NCBI Taxonomy" id="176173"/>
    <lineage>
        <taxon>Eukaryota</taxon>
        <taxon>Fungi</taxon>
        <taxon>Dikarya</taxon>
        <taxon>Ascomycota</taxon>
        <taxon>Pezizomycotina</taxon>
        <taxon>Eurotiomycetes</taxon>
        <taxon>Eurotiomycetidae</taxon>
        <taxon>Eurotiales</taxon>
        <taxon>Aspergillaceae</taxon>
        <taxon>Aspergillus</taxon>
        <taxon>Aspergillus subgen. Nidulantes</taxon>
    </lineage>
</organism>
<name>A0ABR4M037_9EURO</name>
<gene>
    <name evidence="1" type="ORF">BJX67DRAFT_379427</name>
</gene>
<dbReference type="GeneID" id="98147639"/>
<dbReference type="EMBL" id="JBFXLQ010000011">
    <property type="protein sequence ID" value="KAL2868932.1"/>
    <property type="molecule type" value="Genomic_DNA"/>
</dbReference>